<evidence type="ECO:0000256" key="8">
    <source>
        <dbReference type="RuleBase" id="RU363041"/>
    </source>
</evidence>
<evidence type="ECO:0000256" key="5">
    <source>
        <dbReference type="ARBA" id="ARBA00022692"/>
    </source>
</evidence>
<evidence type="ECO:0000256" key="2">
    <source>
        <dbReference type="ARBA" id="ARBA00009142"/>
    </source>
</evidence>
<name>A0ABN0RX81_9BORD</name>
<dbReference type="Proteomes" id="UP000023104">
    <property type="component" value="Unassembled WGS sequence"/>
</dbReference>
<accession>A0ABN0RX81</accession>
<keyword evidence="6 8" id="KW-1133">Transmembrane helix</keyword>
<feature type="transmembrane region" description="Helical" evidence="8">
    <location>
        <begin position="145"/>
        <end position="166"/>
    </location>
</feature>
<feature type="transmembrane region" description="Helical" evidence="8">
    <location>
        <begin position="77"/>
        <end position="96"/>
    </location>
</feature>
<reference evidence="9 10" key="1">
    <citation type="submission" date="2014-02" db="EMBL/GenBank/DDBJ databases">
        <title>Whole Genome Sequencing Of Bordetella Holmesii, An Emerging Opportunistic Infection Of Humans.</title>
        <authorList>
            <person name="Tettelin H."/>
            <person name="Hooven T.A."/>
            <person name="Hine E."/>
            <person name="Su Q."/>
            <person name="Huard R.C."/>
            <person name="Della-Latta P."/>
            <person name="Daugherty S.C."/>
            <person name="Agrawal S."/>
            <person name="Sengamalay N."/>
            <person name="Tallon L.J."/>
            <person name="Sadzewicz L."/>
            <person name="Whittier S."/>
            <person name="Fraser C.M."/>
            <person name="Ratner A.J."/>
        </authorList>
    </citation>
    <scope>NUCLEOTIDE SEQUENCE [LARGE SCALE GENOMIC DNA]</scope>
    <source>
        <strain evidence="9 10">1058</strain>
    </source>
</reference>
<dbReference type="InterPro" id="IPR052017">
    <property type="entry name" value="TSUP"/>
</dbReference>
<dbReference type="Pfam" id="PF01925">
    <property type="entry name" value="TauE"/>
    <property type="match status" value="1"/>
</dbReference>
<comment type="caution">
    <text evidence="9">The sequence shown here is derived from an EMBL/GenBank/DDBJ whole genome shotgun (WGS) entry which is preliminary data.</text>
</comment>
<evidence type="ECO:0000313" key="10">
    <source>
        <dbReference type="Proteomes" id="UP000023104"/>
    </source>
</evidence>
<evidence type="ECO:0000256" key="1">
    <source>
        <dbReference type="ARBA" id="ARBA00004651"/>
    </source>
</evidence>
<dbReference type="PANTHER" id="PTHR30269:SF37">
    <property type="entry name" value="MEMBRANE TRANSPORTER PROTEIN"/>
    <property type="match status" value="1"/>
</dbReference>
<dbReference type="InterPro" id="IPR002781">
    <property type="entry name" value="TM_pro_TauE-like"/>
</dbReference>
<keyword evidence="10" id="KW-1185">Reference proteome</keyword>
<evidence type="ECO:0000256" key="7">
    <source>
        <dbReference type="ARBA" id="ARBA00023136"/>
    </source>
</evidence>
<evidence type="ECO:0000313" key="9">
    <source>
        <dbReference type="EMBL" id="EXX93864.1"/>
    </source>
</evidence>
<comment type="similarity">
    <text evidence="2 8">Belongs to the 4-toluene sulfonate uptake permease (TSUP) (TC 2.A.102) family.</text>
</comment>
<dbReference type="PANTHER" id="PTHR30269">
    <property type="entry name" value="TRANSMEMBRANE PROTEIN YFCA"/>
    <property type="match status" value="1"/>
</dbReference>
<feature type="transmembrane region" description="Helical" evidence="8">
    <location>
        <begin position="38"/>
        <end position="57"/>
    </location>
</feature>
<protein>
    <recommendedName>
        <fullName evidence="8">Probable membrane transporter protein</fullName>
    </recommendedName>
</protein>
<feature type="transmembrane region" description="Helical" evidence="8">
    <location>
        <begin position="172"/>
        <end position="194"/>
    </location>
</feature>
<evidence type="ECO:0000256" key="6">
    <source>
        <dbReference type="ARBA" id="ARBA00022989"/>
    </source>
</evidence>
<feature type="transmembrane region" description="Helical" evidence="8">
    <location>
        <begin position="108"/>
        <end position="133"/>
    </location>
</feature>
<sequence>MVVALGAVLAGFVQGLSGFAFGMVSMSVWVWVLEPRLAAVLAVFGAMMGQVVAAVTVRRGFSWSLLLPSLDMTWFKLILGCLLVLWCPAMLMARHLPQVSAGGRLADALVGMAGGVMGGLGGFTGVLPTLWCTVRGYPKDTQRTVIQNFNLSMLTVTMGSYLAAGLVTSDMLPMFAIVAPAMLVPTLIGTKLYIGISEVRFRQLVLGLLTASGVALLASSIPLVLAR</sequence>
<proteinExistence type="inferred from homology"/>
<evidence type="ECO:0000256" key="4">
    <source>
        <dbReference type="ARBA" id="ARBA00022475"/>
    </source>
</evidence>
<gene>
    <name evidence="9" type="ORF">D559_1270</name>
</gene>
<keyword evidence="7 8" id="KW-0472">Membrane</keyword>
<keyword evidence="4 8" id="KW-1003">Cell membrane</keyword>
<dbReference type="EMBL" id="JDTF01000004">
    <property type="protein sequence ID" value="EXX93864.1"/>
    <property type="molecule type" value="Genomic_DNA"/>
</dbReference>
<organism evidence="9 10">
    <name type="scientific">Bordetella holmesii 1058</name>
    <dbReference type="NCBI Taxonomy" id="1247648"/>
    <lineage>
        <taxon>Bacteria</taxon>
        <taxon>Pseudomonadati</taxon>
        <taxon>Pseudomonadota</taxon>
        <taxon>Betaproteobacteria</taxon>
        <taxon>Burkholderiales</taxon>
        <taxon>Alcaligenaceae</taxon>
        <taxon>Bordetella</taxon>
    </lineage>
</organism>
<keyword evidence="3" id="KW-0813">Transport</keyword>
<comment type="subcellular location">
    <subcellularLocation>
        <location evidence="1 8">Cell membrane</location>
        <topology evidence="1 8">Multi-pass membrane protein</topology>
    </subcellularLocation>
</comment>
<evidence type="ECO:0000256" key="3">
    <source>
        <dbReference type="ARBA" id="ARBA00022448"/>
    </source>
</evidence>
<keyword evidence="5 8" id="KW-0812">Transmembrane</keyword>
<feature type="transmembrane region" description="Helical" evidence="8">
    <location>
        <begin position="206"/>
        <end position="225"/>
    </location>
</feature>